<name>A0A510L8C8_9FUSO</name>
<dbReference type="PANTHER" id="PTHR30111">
    <property type="entry name" value="33 KDA CHAPERONIN"/>
    <property type="match status" value="1"/>
</dbReference>
<dbReference type="HAMAP" id="MF_00117">
    <property type="entry name" value="HslO"/>
    <property type="match status" value="1"/>
</dbReference>
<dbReference type="Proteomes" id="UP000321561">
    <property type="component" value="Chromosome"/>
</dbReference>
<dbReference type="Gene3D" id="3.90.1280.10">
    <property type="entry name" value="HSP33 redox switch-like"/>
    <property type="match status" value="1"/>
</dbReference>
<dbReference type="PIRSF" id="PIRSF005261">
    <property type="entry name" value="Heat_shock_Hsp33"/>
    <property type="match status" value="1"/>
</dbReference>
<evidence type="ECO:0000256" key="3">
    <source>
        <dbReference type="ARBA" id="ARBA00023157"/>
    </source>
</evidence>
<comment type="function">
    <text evidence="6">Redox regulated molecular chaperone. Protects both thermally unfolding and oxidatively damaged proteins from irreversible aggregation. Plays an important role in the bacterial defense system toward oxidative stress.</text>
</comment>
<dbReference type="AlphaFoldDB" id="A0A510L8C8"/>
<dbReference type="GO" id="GO:0044183">
    <property type="term" value="F:protein folding chaperone"/>
    <property type="evidence" value="ECO:0007669"/>
    <property type="project" value="TreeGrafter"/>
</dbReference>
<dbReference type="InterPro" id="IPR016154">
    <property type="entry name" value="Heat_shock_Hsp33_C"/>
</dbReference>
<keyword evidence="2 6" id="KW-0862">Zinc</keyword>
<dbReference type="CDD" id="cd00498">
    <property type="entry name" value="Hsp33"/>
    <property type="match status" value="1"/>
</dbReference>
<evidence type="ECO:0000313" key="8">
    <source>
        <dbReference type="Proteomes" id="UP000321561"/>
    </source>
</evidence>
<dbReference type="GO" id="GO:0042026">
    <property type="term" value="P:protein refolding"/>
    <property type="evidence" value="ECO:0007669"/>
    <property type="project" value="TreeGrafter"/>
</dbReference>
<dbReference type="GO" id="GO:0051082">
    <property type="term" value="F:unfolded protein binding"/>
    <property type="evidence" value="ECO:0007669"/>
    <property type="project" value="UniProtKB-UniRule"/>
</dbReference>
<feature type="disulfide bond" description="Redox-active" evidence="6">
    <location>
        <begin position="340"/>
        <end position="343"/>
    </location>
</feature>
<organism evidence="7 8">
    <name type="scientific">Leptotrichia hongkongensis</name>
    <dbReference type="NCBI Taxonomy" id="554406"/>
    <lineage>
        <taxon>Bacteria</taxon>
        <taxon>Fusobacteriati</taxon>
        <taxon>Fusobacteriota</taxon>
        <taxon>Fusobacteriia</taxon>
        <taxon>Fusobacteriales</taxon>
        <taxon>Leptotrichiaceae</taxon>
        <taxon>Leptotrichia</taxon>
    </lineage>
</organism>
<keyword evidence="1 6" id="KW-0963">Cytoplasm</keyword>
<evidence type="ECO:0000256" key="1">
    <source>
        <dbReference type="ARBA" id="ARBA00022490"/>
    </source>
</evidence>
<dbReference type="EMBL" id="AP019846">
    <property type="protein sequence ID" value="BBM60280.1"/>
    <property type="molecule type" value="Genomic_DNA"/>
</dbReference>
<evidence type="ECO:0000313" key="7">
    <source>
        <dbReference type="EMBL" id="BBM60280.1"/>
    </source>
</evidence>
<evidence type="ECO:0000256" key="4">
    <source>
        <dbReference type="ARBA" id="ARBA00023186"/>
    </source>
</evidence>
<dbReference type="SUPFAM" id="SSF118352">
    <property type="entry name" value="HSP33 redox switch-like"/>
    <property type="match status" value="1"/>
</dbReference>
<gene>
    <name evidence="6" type="primary">hslO</name>
    <name evidence="7" type="ORF">JMUB5056_1882</name>
</gene>
<protein>
    <recommendedName>
        <fullName evidence="6">33 kDa chaperonin</fullName>
    </recommendedName>
    <alternativeName>
        <fullName evidence="6">Heat shock protein 33 homolog</fullName>
        <shortName evidence="6">HSP33</shortName>
    </alternativeName>
</protein>
<comment type="PTM">
    <text evidence="6">Under oxidizing conditions two disulfide bonds are formed involving the reactive cysteines. Under reducing conditions zinc is bound to the reactive cysteines and the protein is inactive.</text>
</comment>
<keyword evidence="3 6" id="KW-1015">Disulfide bond</keyword>
<feature type="disulfide bond" description="Redox-active" evidence="6">
    <location>
        <begin position="307"/>
        <end position="309"/>
    </location>
</feature>
<accession>A0A510L8C8</accession>
<evidence type="ECO:0000256" key="6">
    <source>
        <dbReference type="HAMAP-Rule" id="MF_00117"/>
    </source>
</evidence>
<dbReference type="GO" id="GO:0005737">
    <property type="term" value="C:cytoplasm"/>
    <property type="evidence" value="ECO:0007669"/>
    <property type="project" value="UniProtKB-SubCell"/>
</dbReference>
<comment type="similarity">
    <text evidence="6">Belongs to the HSP33 family.</text>
</comment>
<keyword evidence="4 6" id="KW-0143">Chaperone</keyword>
<dbReference type="InterPro" id="IPR016153">
    <property type="entry name" value="Heat_shock_Hsp33_N"/>
</dbReference>
<dbReference type="Pfam" id="PF01430">
    <property type="entry name" value="HSP33"/>
    <property type="match status" value="1"/>
</dbReference>
<reference evidence="7 8" key="1">
    <citation type="submission" date="2019-07" db="EMBL/GenBank/DDBJ databases">
        <title>Complete Genome Sequence of Leptotrichia hongkongensis Strain JMUB5056.</title>
        <authorList>
            <person name="Watanabe S."/>
            <person name="Cui L."/>
        </authorList>
    </citation>
    <scope>NUCLEOTIDE SEQUENCE [LARGE SCALE GENOMIC DNA]</scope>
    <source>
        <strain evidence="7 8">JMUB5056</strain>
    </source>
</reference>
<evidence type="ECO:0000256" key="5">
    <source>
        <dbReference type="ARBA" id="ARBA00023284"/>
    </source>
</evidence>
<proteinExistence type="inferred from homology"/>
<keyword evidence="5 6" id="KW-0676">Redox-active center</keyword>
<comment type="subcellular location">
    <subcellularLocation>
        <location evidence="6">Cytoplasm</location>
    </subcellularLocation>
</comment>
<dbReference type="InterPro" id="IPR000397">
    <property type="entry name" value="Heat_shock_Hsp33"/>
</dbReference>
<dbReference type="KEGG" id="lhg:JMUB5056_1882"/>
<sequence>MNVKYRESITRINDKETEIKSKNILKLKEVNNMLRIEKIKRMLENMGKSEIIRGTSKCARFFVCDTTDIVKEAKKIHGLDPIATTIFGKLLTATAMMGKDLKNEKDLVTVKVNGDGPYGNMLATGNMKGEVKGYIGNPEDKFHQIIDENGNFIKDETGQVRFIGNGTMQVIKDLGLRDPFSGVTKINEEDIADIIAHYFLLSEQIKSVVALGVKLDENGEVKRAGGYLVQLLPGVEDGFIDKLENKLQQIRTITELLEGGMSLEQIVELLYEDISVFEEETDVDGAHKKVYVEDFEILEKSELEYKCNCTKEKFYKGLITLGKEEIDKILEEEGKIQVECHFCGKKYDFGKEDFKNL</sequence>
<dbReference type="SUPFAM" id="SSF64397">
    <property type="entry name" value="Hsp33 domain"/>
    <property type="match status" value="1"/>
</dbReference>
<dbReference type="PANTHER" id="PTHR30111:SF1">
    <property type="entry name" value="33 KDA CHAPERONIN"/>
    <property type="match status" value="1"/>
</dbReference>
<dbReference type="Gene3D" id="3.55.30.10">
    <property type="entry name" value="Hsp33 domain"/>
    <property type="match status" value="1"/>
</dbReference>
<evidence type="ECO:0000256" key="2">
    <source>
        <dbReference type="ARBA" id="ARBA00022833"/>
    </source>
</evidence>